<feature type="compositionally biased region" description="Low complexity" evidence="1">
    <location>
        <begin position="112"/>
        <end position="127"/>
    </location>
</feature>
<organism evidence="2 3">
    <name type="scientific">Ramazzottius varieornatus</name>
    <name type="common">Water bear</name>
    <name type="synonym">Tardigrade</name>
    <dbReference type="NCBI Taxonomy" id="947166"/>
    <lineage>
        <taxon>Eukaryota</taxon>
        <taxon>Metazoa</taxon>
        <taxon>Ecdysozoa</taxon>
        <taxon>Tardigrada</taxon>
        <taxon>Eutardigrada</taxon>
        <taxon>Parachela</taxon>
        <taxon>Hypsibioidea</taxon>
        <taxon>Ramazzottiidae</taxon>
        <taxon>Ramazzottius</taxon>
    </lineage>
</organism>
<evidence type="ECO:0000256" key="1">
    <source>
        <dbReference type="SAM" id="MobiDB-lite"/>
    </source>
</evidence>
<proteinExistence type="predicted"/>
<dbReference type="Proteomes" id="UP000186922">
    <property type="component" value="Unassembled WGS sequence"/>
</dbReference>
<feature type="region of interest" description="Disordered" evidence="1">
    <location>
        <begin position="112"/>
        <end position="136"/>
    </location>
</feature>
<evidence type="ECO:0000313" key="3">
    <source>
        <dbReference type="Proteomes" id="UP000186922"/>
    </source>
</evidence>
<comment type="caution">
    <text evidence="2">The sequence shown here is derived from an EMBL/GenBank/DDBJ whole genome shotgun (WGS) entry which is preliminary data.</text>
</comment>
<dbReference type="AlphaFoldDB" id="A0A1D1VG62"/>
<dbReference type="EMBL" id="BDGG01000006">
    <property type="protein sequence ID" value="GAV00612.1"/>
    <property type="molecule type" value="Genomic_DNA"/>
</dbReference>
<accession>A0A1D1VG62</accession>
<sequence>MRSLGSAIVFLVDDYFRHPRNAPVGTAFVEAVTLDRIRPLDPLKPVNGHWRSLPSMLGHDDCQSHTHRQAASRGVQRQSVTSCSSCLLDRRTGPDIGLAQTDRGCACRSSTSSCGFSSSGWSSSSTCHRSKDSVYQ</sequence>
<name>A0A1D1VG62_RAMVA</name>
<evidence type="ECO:0000313" key="2">
    <source>
        <dbReference type="EMBL" id="GAV00612.1"/>
    </source>
</evidence>
<gene>
    <name evidence="2" type="primary">RvY_11438</name>
    <name evidence="2" type="synonym">RvY_11438.1</name>
    <name evidence="2" type="ORF">RvY_11438-1</name>
</gene>
<keyword evidence="3" id="KW-1185">Reference proteome</keyword>
<protein>
    <submittedName>
        <fullName evidence="2">Uncharacterized protein</fullName>
    </submittedName>
</protein>
<reference evidence="2 3" key="1">
    <citation type="journal article" date="2016" name="Nat. Commun.">
        <title>Extremotolerant tardigrade genome and improved radiotolerance of human cultured cells by tardigrade-unique protein.</title>
        <authorList>
            <person name="Hashimoto T."/>
            <person name="Horikawa D.D."/>
            <person name="Saito Y."/>
            <person name="Kuwahara H."/>
            <person name="Kozuka-Hata H."/>
            <person name="Shin-I T."/>
            <person name="Minakuchi Y."/>
            <person name="Ohishi K."/>
            <person name="Motoyama A."/>
            <person name="Aizu T."/>
            <person name="Enomoto A."/>
            <person name="Kondo K."/>
            <person name="Tanaka S."/>
            <person name="Hara Y."/>
            <person name="Koshikawa S."/>
            <person name="Sagara H."/>
            <person name="Miura T."/>
            <person name="Yokobori S."/>
            <person name="Miyagawa K."/>
            <person name="Suzuki Y."/>
            <person name="Kubo T."/>
            <person name="Oyama M."/>
            <person name="Kohara Y."/>
            <person name="Fujiyama A."/>
            <person name="Arakawa K."/>
            <person name="Katayama T."/>
            <person name="Toyoda A."/>
            <person name="Kunieda T."/>
        </authorList>
    </citation>
    <scope>NUCLEOTIDE SEQUENCE [LARGE SCALE GENOMIC DNA]</scope>
    <source>
        <strain evidence="2 3">YOKOZUNA-1</strain>
    </source>
</reference>